<keyword evidence="1" id="KW-0812">Transmembrane</keyword>
<evidence type="ECO:0000313" key="2">
    <source>
        <dbReference type="EMBL" id="KKU80688.1"/>
    </source>
</evidence>
<dbReference type="InterPro" id="IPR045584">
    <property type="entry name" value="Pilin-like"/>
</dbReference>
<gene>
    <name evidence="2" type="ORF">UY08_C0012G0007</name>
</gene>
<dbReference type="Gene3D" id="3.30.700.10">
    <property type="entry name" value="Glycoprotein, Type 4 Pilin"/>
    <property type="match status" value="1"/>
</dbReference>
<keyword evidence="1" id="KW-1133">Transmembrane helix</keyword>
<name>A0A0G1VR96_9BACT</name>
<sequence>MKLFRLLRNKKGFTLIELLIVIALLGALAVGLIGALDPFEQLKKGTDTGTRDLVNQVQTAVIRYYSIKNRMPWCADTGVCGADPAVAEILSGPVMNVAIANMRAAGELKDDFETIQAAKLDKIFVYGVAADNKIEVCYEPTAKSFQADPNTKFDPADGLVMGAEGDTCKGHTGDAGVGTEVCYWCIQ</sequence>
<dbReference type="SUPFAM" id="SSF54523">
    <property type="entry name" value="Pili subunits"/>
    <property type="match status" value="1"/>
</dbReference>
<evidence type="ECO:0000313" key="3">
    <source>
        <dbReference type="Proteomes" id="UP000034212"/>
    </source>
</evidence>
<feature type="transmembrane region" description="Helical" evidence="1">
    <location>
        <begin position="12"/>
        <end position="36"/>
    </location>
</feature>
<dbReference type="EMBL" id="LCOQ01000012">
    <property type="protein sequence ID" value="KKU80688.1"/>
    <property type="molecule type" value="Genomic_DNA"/>
</dbReference>
<organism evidence="2 3">
    <name type="scientific">Candidatus Gottesmanbacteria bacterium GW2011_GWA1_47_8</name>
    <dbReference type="NCBI Taxonomy" id="1618438"/>
    <lineage>
        <taxon>Bacteria</taxon>
        <taxon>Candidatus Gottesmaniibacteriota</taxon>
    </lineage>
</organism>
<comment type="caution">
    <text evidence="2">The sequence shown here is derived from an EMBL/GenBank/DDBJ whole genome shotgun (WGS) entry which is preliminary data.</text>
</comment>
<evidence type="ECO:0000256" key="1">
    <source>
        <dbReference type="SAM" id="Phobius"/>
    </source>
</evidence>
<dbReference type="InterPro" id="IPR012902">
    <property type="entry name" value="N_methyl_site"/>
</dbReference>
<reference evidence="2 3" key="1">
    <citation type="journal article" date="2015" name="Nature">
        <title>rRNA introns, odd ribosomes, and small enigmatic genomes across a large radiation of phyla.</title>
        <authorList>
            <person name="Brown C.T."/>
            <person name="Hug L.A."/>
            <person name="Thomas B.C."/>
            <person name="Sharon I."/>
            <person name="Castelle C.J."/>
            <person name="Singh A."/>
            <person name="Wilkins M.J."/>
            <person name="Williams K.H."/>
            <person name="Banfield J.F."/>
        </authorList>
    </citation>
    <scope>NUCLEOTIDE SEQUENCE [LARGE SCALE GENOMIC DNA]</scope>
</reference>
<dbReference type="Pfam" id="PF07963">
    <property type="entry name" value="N_methyl"/>
    <property type="match status" value="1"/>
</dbReference>
<dbReference type="NCBIfam" id="TIGR02532">
    <property type="entry name" value="IV_pilin_GFxxxE"/>
    <property type="match status" value="1"/>
</dbReference>
<dbReference type="Proteomes" id="UP000034212">
    <property type="component" value="Unassembled WGS sequence"/>
</dbReference>
<proteinExistence type="predicted"/>
<dbReference type="PROSITE" id="PS00409">
    <property type="entry name" value="PROKAR_NTER_METHYL"/>
    <property type="match status" value="1"/>
</dbReference>
<keyword evidence="1" id="KW-0472">Membrane</keyword>
<protein>
    <submittedName>
        <fullName evidence="2">Uncharacterized protein</fullName>
    </submittedName>
</protein>
<accession>A0A0G1VR96</accession>
<dbReference type="AlphaFoldDB" id="A0A0G1VR96"/>